<gene>
    <name evidence="2" type="ORF">BRAPAZ1V2_A04P29100.2</name>
</gene>
<accession>A0A8D9HZ68</accession>
<dbReference type="InterPro" id="IPR036047">
    <property type="entry name" value="F-box-like_dom_sf"/>
</dbReference>
<dbReference type="Pfam" id="PF00646">
    <property type="entry name" value="F-box"/>
    <property type="match status" value="1"/>
</dbReference>
<feature type="domain" description="F-box" evidence="1">
    <location>
        <begin position="141"/>
        <end position="181"/>
    </location>
</feature>
<reference evidence="2 3" key="1">
    <citation type="submission" date="2021-07" db="EMBL/GenBank/DDBJ databases">
        <authorList>
            <consortium name="Genoscope - CEA"/>
            <person name="William W."/>
        </authorList>
    </citation>
    <scope>NUCLEOTIDE SEQUENCE [LARGE SCALE GENOMIC DNA]</scope>
</reference>
<evidence type="ECO:0000313" key="2">
    <source>
        <dbReference type="EMBL" id="CAG7908009.1"/>
    </source>
</evidence>
<sequence length="330" mass="37823">EEQLAVLYQHCDARETTEISVTDKIGPDVVFFIDVEKKIVVVFLLEMVHDYLYQTAHVFGQDGYFKSVRIRQALLEDVFSSPTLVCSSYLPSLLQPTMLIERINGSAKSTSSPRNPNRSGTMKTIFDCWFKKTKKKTILDLPEDLVEDEIISRLPISSLRSVRSTCKKWNTLCKNRILFGKAAKKQFLMMDSRRICLMNLDLSKDNGDPSIKQQQLAVLYQRWEWESSDTIEISVTDKIGPDDVSWTKFLKVNTGYWVYPTARSFLVDEEKKLAVVFVLDKLSSGCLYQTAHVFGQDGYFKYVRIGEAPYLRNMVCSSYLPSLLQLNQPG</sequence>
<proteinExistence type="predicted"/>
<protein>
    <recommendedName>
        <fullName evidence="1">F-box domain-containing protein</fullName>
    </recommendedName>
</protein>
<feature type="non-terminal residue" evidence="2">
    <location>
        <position position="330"/>
    </location>
</feature>
<dbReference type="EMBL" id="LS974620">
    <property type="protein sequence ID" value="CAG7908009.1"/>
    <property type="molecule type" value="Genomic_DNA"/>
</dbReference>
<dbReference type="AlphaFoldDB" id="A0A8D9HZ68"/>
<dbReference type="SMART" id="SM00256">
    <property type="entry name" value="FBOX"/>
    <property type="match status" value="1"/>
</dbReference>
<organism evidence="2 3">
    <name type="scientific">Brassica campestris</name>
    <name type="common">Field mustard</name>
    <dbReference type="NCBI Taxonomy" id="3711"/>
    <lineage>
        <taxon>Eukaryota</taxon>
        <taxon>Viridiplantae</taxon>
        <taxon>Streptophyta</taxon>
        <taxon>Embryophyta</taxon>
        <taxon>Tracheophyta</taxon>
        <taxon>Spermatophyta</taxon>
        <taxon>Magnoliopsida</taxon>
        <taxon>eudicotyledons</taxon>
        <taxon>Gunneridae</taxon>
        <taxon>Pentapetalae</taxon>
        <taxon>rosids</taxon>
        <taxon>malvids</taxon>
        <taxon>Brassicales</taxon>
        <taxon>Brassicaceae</taxon>
        <taxon>Brassiceae</taxon>
        <taxon>Brassica</taxon>
    </lineage>
</organism>
<dbReference type="Gramene" id="A04p29100.2_BraZ1">
    <property type="protein sequence ID" value="A04p29100.2_BraZ1.CDS"/>
    <property type="gene ID" value="A04g29100.2_BraZ1"/>
</dbReference>
<evidence type="ECO:0000259" key="1">
    <source>
        <dbReference type="SMART" id="SM00256"/>
    </source>
</evidence>
<dbReference type="Pfam" id="PF07734">
    <property type="entry name" value="FBA_1"/>
    <property type="match status" value="2"/>
</dbReference>
<dbReference type="SUPFAM" id="SSF81383">
    <property type="entry name" value="F-box domain"/>
    <property type="match status" value="1"/>
</dbReference>
<dbReference type="InterPro" id="IPR006527">
    <property type="entry name" value="F-box-assoc_dom_typ1"/>
</dbReference>
<evidence type="ECO:0000313" key="3">
    <source>
        <dbReference type="Proteomes" id="UP000694005"/>
    </source>
</evidence>
<name>A0A8D9HZ68_BRACM</name>
<dbReference type="InterPro" id="IPR001810">
    <property type="entry name" value="F-box_dom"/>
</dbReference>
<dbReference type="Gene3D" id="1.20.1280.50">
    <property type="match status" value="1"/>
</dbReference>
<dbReference type="Proteomes" id="UP000694005">
    <property type="component" value="Chromosome A04"/>
</dbReference>